<dbReference type="Pfam" id="PF00403">
    <property type="entry name" value="HMA"/>
    <property type="match status" value="1"/>
</dbReference>
<dbReference type="SUPFAM" id="SSF55008">
    <property type="entry name" value="HMA, heavy metal-associated domain"/>
    <property type="match status" value="1"/>
</dbReference>
<evidence type="ECO:0000259" key="1">
    <source>
        <dbReference type="PROSITE" id="PS50846"/>
    </source>
</evidence>
<evidence type="ECO:0000313" key="3">
    <source>
        <dbReference type="Proteomes" id="UP000249794"/>
    </source>
</evidence>
<protein>
    <submittedName>
        <fullName evidence="2">Heavy metal transporter</fullName>
    </submittedName>
</protein>
<dbReference type="Gene3D" id="3.30.70.100">
    <property type="match status" value="1"/>
</dbReference>
<feature type="domain" description="HMA" evidence="1">
    <location>
        <begin position="1"/>
        <end position="65"/>
    </location>
</feature>
<dbReference type="InterPro" id="IPR036163">
    <property type="entry name" value="HMA_dom_sf"/>
</dbReference>
<accession>A0A2W4ZT29</accession>
<dbReference type="InterPro" id="IPR006121">
    <property type="entry name" value="HMA_dom"/>
</dbReference>
<comment type="caution">
    <text evidence="2">The sequence shown here is derived from an EMBL/GenBank/DDBJ whole genome shotgun (WGS) entry which is preliminary data.</text>
</comment>
<dbReference type="AlphaFoldDB" id="A0A2W4ZT29"/>
<dbReference type="EMBL" id="QBMP01000001">
    <property type="protein sequence ID" value="PZO61365.1"/>
    <property type="molecule type" value="Genomic_DNA"/>
</dbReference>
<dbReference type="GO" id="GO:0046872">
    <property type="term" value="F:metal ion binding"/>
    <property type="evidence" value="ECO:0007669"/>
    <property type="project" value="InterPro"/>
</dbReference>
<sequence>MSMTIQVPSIKCEGCADTITKEIKVHDENAKVTVDIANKTVEVDSDTLSESSVKQSIEIVGHKVA</sequence>
<reference evidence="3" key="1">
    <citation type="submission" date="2018-04" db="EMBL/GenBank/DDBJ databases">
        <authorList>
            <person name="Cornet L."/>
        </authorList>
    </citation>
    <scope>NUCLEOTIDE SEQUENCE [LARGE SCALE GENOMIC DNA]</scope>
</reference>
<gene>
    <name evidence="2" type="ORF">DCF15_00240</name>
</gene>
<name>A0A2W4ZT29_9CYAN</name>
<evidence type="ECO:0000313" key="2">
    <source>
        <dbReference type="EMBL" id="PZO61365.1"/>
    </source>
</evidence>
<dbReference type="PROSITE" id="PS50846">
    <property type="entry name" value="HMA_2"/>
    <property type="match status" value="1"/>
</dbReference>
<dbReference type="Proteomes" id="UP000249794">
    <property type="component" value="Unassembled WGS sequence"/>
</dbReference>
<reference evidence="2 3" key="2">
    <citation type="submission" date="2018-06" db="EMBL/GenBank/DDBJ databases">
        <title>Metagenomic assembly of (sub)arctic Cyanobacteria and their associated microbiome from non-axenic cultures.</title>
        <authorList>
            <person name="Baurain D."/>
        </authorList>
    </citation>
    <scope>NUCLEOTIDE SEQUENCE [LARGE SCALE GENOMIC DNA]</scope>
    <source>
        <strain evidence="2">ULC027bin1</strain>
    </source>
</reference>
<organism evidence="2 3">
    <name type="scientific">Phormidesmis priestleyi</name>
    <dbReference type="NCBI Taxonomy" id="268141"/>
    <lineage>
        <taxon>Bacteria</taxon>
        <taxon>Bacillati</taxon>
        <taxon>Cyanobacteriota</taxon>
        <taxon>Cyanophyceae</taxon>
        <taxon>Leptolyngbyales</taxon>
        <taxon>Leptolyngbyaceae</taxon>
        <taxon>Phormidesmis</taxon>
    </lineage>
</organism>
<proteinExistence type="predicted"/>